<dbReference type="Pfam" id="PF11976">
    <property type="entry name" value="Rad60-SLD"/>
    <property type="match status" value="1"/>
</dbReference>
<dbReference type="STRING" id="3750.A0A498JY20"/>
<dbReference type="PROSITE" id="PS50053">
    <property type="entry name" value="UBIQUITIN_2"/>
    <property type="match status" value="1"/>
</dbReference>
<evidence type="ECO:0000313" key="12">
    <source>
        <dbReference type="Proteomes" id="UP000290289"/>
    </source>
</evidence>
<protein>
    <recommendedName>
        <fullName evidence="10">Ubiquitin-like domain-containing protein</fullName>
    </recommendedName>
</protein>
<dbReference type="Gene3D" id="3.10.20.90">
    <property type="entry name" value="Phosphatidylinositol 3-kinase Catalytic Subunit, Chain A, domain 1"/>
    <property type="match status" value="1"/>
</dbReference>
<feature type="region of interest" description="Disordered" evidence="9">
    <location>
        <begin position="406"/>
        <end position="456"/>
    </location>
</feature>
<reference evidence="11 12" key="1">
    <citation type="submission" date="2018-10" db="EMBL/GenBank/DDBJ databases">
        <title>A high-quality apple genome assembly.</title>
        <authorList>
            <person name="Hu J."/>
        </authorList>
    </citation>
    <scope>NUCLEOTIDE SEQUENCE [LARGE SCALE GENOMIC DNA]</scope>
    <source>
        <strain evidence="12">cv. HFTH1</strain>
        <tissue evidence="11">Young leaf</tissue>
    </source>
</reference>
<dbReference type="InterPro" id="IPR039933">
    <property type="entry name" value="XRI1"/>
</dbReference>
<name>A0A498JY20_MALDO</name>
<comment type="subcellular location">
    <subcellularLocation>
        <location evidence="2">Cytoplasm</location>
    </subcellularLocation>
    <subcellularLocation>
        <location evidence="1">Nucleus</location>
    </subcellularLocation>
</comment>
<accession>A0A498JY20</accession>
<dbReference type="EMBL" id="RDQH01000331">
    <property type="protein sequence ID" value="RXH98061.1"/>
    <property type="molecule type" value="Genomic_DNA"/>
</dbReference>
<comment type="subunit">
    <text evidence="8">Interacts with SAE2, SCE1, SIZ1 and MMS21. Interacts with HSFA2. Covalently attached to ABI5, FLD, GTE3, HSFA2 and ICE1.</text>
</comment>
<feature type="compositionally biased region" description="Gly residues" evidence="9">
    <location>
        <begin position="1"/>
        <end position="16"/>
    </location>
</feature>
<sequence length="456" mass="51234">MSATGGGGSGSGGGGEAQKKPLDQSAHINLKVKGQDGNEVYFRIKHTTQLKKLMTAYCDRQSVDMNSIAFLFDGRRLRPEQTPEELEMEDGDEIDAMLHQTGGVDLEEQDEDAGQLVKRNGFTVCFSTKRCRKAQRDTATALNLFPLFKIRVSVTKSRRVDLEHWNWRRNNQLTQKDSNHDMSECMWKGVPQNEEDISYMFDDETTPVKACGDLAYHVNFRDDRSKEPEPEEQSFSQIKRRRMLQFDTQDLDPSLSCDELSSSFLNTNERLDSIEEAFSEASQWVSGFAGNSSSSCFEGLDQSPDEWIAECFNNTDMHFSPDELNFAGASDVQLDITKLCDLRPEHEVNVVQQRITRTPQNVIFKGRKSYIRTPTKLATSVAYPFAFIKPSGAHGDVTLKDINQRIRTPPPSKAKQKQEEPAAYPTSAFSGKPVVGKTKIRTEGGKGSITIMRTKG</sequence>
<organism evidence="11 12">
    <name type="scientific">Malus domestica</name>
    <name type="common">Apple</name>
    <name type="synonym">Pyrus malus</name>
    <dbReference type="NCBI Taxonomy" id="3750"/>
    <lineage>
        <taxon>Eukaryota</taxon>
        <taxon>Viridiplantae</taxon>
        <taxon>Streptophyta</taxon>
        <taxon>Embryophyta</taxon>
        <taxon>Tracheophyta</taxon>
        <taxon>Spermatophyta</taxon>
        <taxon>Magnoliopsida</taxon>
        <taxon>eudicotyledons</taxon>
        <taxon>Gunneridae</taxon>
        <taxon>Pentapetalae</taxon>
        <taxon>rosids</taxon>
        <taxon>fabids</taxon>
        <taxon>Rosales</taxon>
        <taxon>Rosaceae</taxon>
        <taxon>Amygdaloideae</taxon>
        <taxon>Maleae</taxon>
        <taxon>Malus</taxon>
    </lineage>
</organism>
<evidence type="ECO:0000256" key="9">
    <source>
        <dbReference type="SAM" id="MobiDB-lite"/>
    </source>
</evidence>
<evidence type="ECO:0000256" key="2">
    <source>
        <dbReference type="ARBA" id="ARBA00004496"/>
    </source>
</evidence>
<keyword evidence="12" id="KW-1185">Reference proteome</keyword>
<dbReference type="AlphaFoldDB" id="A0A498JY20"/>
<evidence type="ECO:0000256" key="3">
    <source>
        <dbReference type="ARBA" id="ARBA00009185"/>
    </source>
</evidence>
<evidence type="ECO:0000256" key="6">
    <source>
        <dbReference type="ARBA" id="ARBA00022786"/>
    </source>
</evidence>
<dbReference type="InterPro" id="IPR022617">
    <property type="entry name" value="Rad60/SUMO-like_dom"/>
</dbReference>
<gene>
    <name evidence="11" type="ORF">DVH24_010386</name>
</gene>
<feature type="domain" description="Ubiquitin-like" evidence="10">
    <location>
        <begin position="26"/>
        <end position="103"/>
    </location>
</feature>
<dbReference type="GO" id="GO:0005737">
    <property type="term" value="C:cytoplasm"/>
    <property type="evidence" value="ECO:0007669"/>
    <property type="project" value="UniProtKB-SubCell"/>
</dbReference>
<dbReference type="InterPro" id="IPR000626">
    <property type="entry name" value="Ubiquitin-like_dom"/>
</dbReference>
<dbReference type="GO" id="GO:0007140">
    <property type="term" value="P:male meiotic nuclear division"/>
    <property type="evidence" value="ECO:0007669"/>
    <property type="project" value="InterPro"/>
</dbReference>
<dbReference type="GO" id="GO:0007143">
    <property type="term" value="P:female meiotic nuclear division"/>
    <property type="evidence" value="ECO:0007669"/>
    <property type="project" value="InterPro"/>
</dbReference>
<keyword evidence="4" id="KW-0963">Cytoplasm</keyword>
<dbReference type="GO" id="GO:0005634">
    <property type="term" value="C:nucleus"/>
    <property type="evidence" value="ECO:0007669"/>
    <property type="project" value="UniProtKB-SubCell"/>
</dbReference>
<dbReference type="FunFam" id="3.10.20.90:FF:000171">
    <property type="entry name" value="Small ubiquitin-related modifier"/>
    <property type="match status" value="1"/>
</dbReference>
<feature type="region of interest" description="Disordered" evidence="9">
    <location>
        <begin position="1"/>
        <end position="20"/>
    </location>
</feature>
<dbReference type="CDD" id="cd16116">
    <property type="entry name" value="Ubl_Smt3_like"/>
    <property type="match status" value="1"/>
</dbReference>
<keyword evidence="6" id="KW-0833">Ubl conjugation pathway</keyword>
<evidence type="ECO:0000256" key="7">
    <source>
        <dbReference type="ARBA" id="ARBA00023242"/>
    </source>
</evidence>
<dbReference type="SMART" id="SM00213">
    <property type="entry name" value="UBQ"/>
    <property type="match status" value="1"/>
</dbReference>
<dbReference type="PANTHER" id="PTHR33385">
    <property type="entry name" value="PROTEIN XRI1"/>
    <property type="match status" value="1"/>
</dbReference>
<dbReference type="SUPFAM" id="SSF54236">
    <property type="entry name" value="Ubiquitin-like"/>
    <property type="match status" value="1"/>
</dbReference>
<evidence type="ECO:0000256" key="1">
    <source>
        <dbReference type="ARBA" id="ARBA00004123"/>
    </source>
</evidence>
<keyword evidence="7" id="KW-0539">Nucleus</keyword>
<dbReference type="Proteomes" id="UP000290289">
    <property type="component" value="Chromosome 5"/>
</dbReference>
<dbReference type="PANTHER" id="PTHR33385:SF4">
    <property type="entry name" value="PROTEIN XRI1"/>
    <property type="match status" value="1"/>
</dbReference>
<comment type="similarity">
    <text evidence="3">Belongs to the ubiquitin family. SUMO subfamily.</text>
</comment>
<evidence type="ECO:0000313" key="11">
    <source>
        <dbReference type="EMBL" id="RXH98061.1"/>
    </source>
</evidence>
<keyword evidence="5" id="KW-1017">Isopeptide bond</keyword>
<proteinExistence type="inferred from homology"/>
<evidence type="ECO:0000256" key="8">
    <source>
        <dbReference type="ARBA" id="ARBA00063908"/>
    </source>
</evidence>
<evidence type="ECO:0000259" key="10">
    <source>
        <dbReference type="PROSITE" id="PS50053"/>
    </source>
</evidence>
<evidence type="ECO:0000256" key="4">
    <source>
        <dbReference type="ARBA" id="ARBA00022490"/>
    </source>
</evidence>
<comment type="caution">
    <text evidence="11">The sequence shown here is derived from an EMBL/GenBank/DDBJ whole genome shotgun (WGS) entry which is preliminary data.</text>
</comment>
<dbReference type="InterPro" id="IPR029071">
    <property type="entry name" value="Ubiquitin-like_domsf"/>
</dbReference>
<evidence type="ECO:0000256" key="5">
    <source>
        <dbReference type="ARBA" id="ARBA00022499"/>
    </source>
</evidence>